<organism evidence="4 5">
    <name type="scientific">Candidatus Dojkabacteria bacterium</name>
    <dbReference type="NCBI Taxonomy" id="2099670"/>
    <lineage>
        <taxon>Bacteria</taxon>
        <taxon>Candidatus Dojkabacteria</taxon>
    </lineage>
</organism>
<dbReference type="SUPFAM" id="SSF88723">
    <property type="entry name" value="PIN domain-like"/>
    <property type="match status" value="1"/>
</dbReference>
<evidence type="ECO:0000259" key="3">
    <source>
        <dbReference type="SMART" id="SM00475"/>
    </source>
</evidence>
<dbReference type="InterPro" id="IPR002421">
    <property type="entry name" value="5-3_exonuclease"/>
</dbReference>
<dbReference type="InterPro" id="IPR020046">
    <property type="entry name" value="5-3_exonucl_a-hlix_arch_N"/>
</dbReference>
<accession>A0A3M0YYI9</accession>
<evidence type="ECO:0000256" key="2">
    <source>
        <dbReference type="ARBA" id="ARBA00022801"/>
    </source>
</evidence>
<dbReference type="InterPro" id="IPR038969">
    <property type="entry name" value="FEN"/>
</dbReference>
<sequence>MKKLVILDSFALIFRAYYSYPQTLTLPDGSPINAVYGFTRLLIDTLKKFKPNYLVVVFDSDKPTIRSTEFVQYKANRKETDLNLINQIPKVEKIIKTFDLPVLKVDGYE</sequence>
<gene>
    <name evidence="4" type="ORF">D6810_01635</name>
</gene>
<reference evidence="4 5" key="1">
    <citation type="submission" date="2018-10" db="EMBL/GenBank/DDBJ databases">
        <title>Thermophilic Lithotrophy and Phototrophy in an Intertidal, Iron-rich, Geothermal Spring.</title>
        <authorList>
            <person name="Ward L.M."/>
            <person name="Idei A."/>
            <person name="Nakagawa M."/>
            <person name="Ueno Y."/>
            <person name="Fischer W."/>
            <person name="Mcglynn S.E."/>
        </authorList>
    </citation>
    <scope>NUCLEOTIDE SEQUENCE [LARGE SCALE GENOMIC DNA]</scope>
    <source>
        <strain evidence="4">J137</strain>
    </source>
</reference>
<comment type="caution">
    <text evidence="4">The sequence shown here is derived from an EMBL/GenBank/DDBJ whole genome shotgun (WGS) entry which is preliminary data.</text>
</comment>
<dbReference type="SMART" id="SM00475">
    <property type="entry name" value="53EXOc"/>
    <property type="match status" value="1"/>
</dbReference>
<dbReference type="PANTHER" id="PTHR42646:SF2">
    <property type="entry name" value="5'-3' EXONUCLEASE FAMILY PROTEIN"/>
    <property type="match status" value="1"/>
</dbReference>
<dbReference type="GO" id="GO:0003677">
    <property type="term" value="F:DNA binding"/>
    <property type="evidence" value="ECO:0007669"/>
    <property type="project" value="InterPro"/>
</dbReference>
<proteinExistence type="predicted"/>
<dbReference type="InterPro" id="IPR029060">
    <property type="entry name" value="PIN-like_dom_sf"/>
</dbReference>
<feature type="non-terminal residue" evidence="4">
    <location>
        <position position="109"/>
    </location>
</feature>
<dbReference type="GO" id="GO:0033567">
    <property type="term" value="P:DNA replication, Okazaki fragment processing"/>
    <property type="evidence" value="ECO:0007669"/>
    <property type="project" value="InterPro"/>
</dbReference>
<dbReference type="CDD" id="cd09859">
    <property type="entry name" value="PIN_53EXO"/>
    <property type="match status" value="1"/>
</dbReference>
<dbReference type="GO" id="GO:0017108">
    <property type="term" value="F:5'-flap endonuclease activity"/>
    <property type="evidence" value="ECO:0007669"/>
    <property type="project" value="InterPro"/>
</dbReference>
<evidence type="ECO:0000256" key="1">
    <source>
        <dbReference type="ARBA" id="ARBA00022722"/>
    </source>
</evidence>
<dbReference type="Gene3D" id="3.40.50.1010">
    <property type="entry name" value="5'-nuclease"/>
    <property type="match status" value="1"/>
</dbReference>
<name>A0A3M0YYI9_9BACT</name>
<feature type="domain" description="5'-3' exonuclease" evidence="3">
    <location>
        <begin position="2"/>
        <end position="109"/>
    </location>
</feature>
<dbReference type="GO" id="GO:0008409">
    <property type="term" value="F:5'-3' exonuclease activity"/>
    <property type="evidence" value="ECO:0007669"/>
    <property type="project" value="InterPro"/>
</dbReference>
<dbReference type="AlphaFoldDB" id="A0A3M0YYI9"/>
<protein>
    <recommendedName>
        <fullName evidence="3">5'-3' exonuclease domain-containing protein</fullName>
    </recommendedName>
</protein>
<keyword evidence="1" id="KW-0540">Nuclease</keyword>
<dbReference type="EMBL" id="RFKV01000055">
    <property type="protein sequence ID" value="RMD77210.1"/>
    <property type="molecule type" value="Genomic_DNA"/>
</dbReference>
<evidence type="ECO:0000313" key="4">
    <source>
        <dbReference type="EMBL" id="RMD77210.1"/>
    </source>
</evidence>
<dbReference type="PANTHER" id="PTHR42646">
    <property type="entry name" value="FLAP ENDONUCLEASE XNI"/>
    <property type="match status" value="1"/>
</dbReference>
<keyword evidence="2" id="KW-0378">Hydrolase</keyword>
<dbReference type="Pfam" id="PF02739">
    <property type="entry name" value="5_3_exonuc_N"/>
    <property type="match status" value="1"/>
</dbReference>
<dbReference type="Proteomes" id="UP000269410">
    <property type="component" value="Unassembled WGS sequence"/>
</dbReference>
<evidence type="ECO:0000313" key="5">
    <source>
        <dbReference type="Proteomes" id="UP000269410"/>
    </source>
</evidence>